<sequence length="213" mass="22533">MIQKNTAIERTLSDILEHGIILCVRLSGKEPVLDSCMAAIRGGLYVLEVTLTTPNALEVIRALSKEDNVIVGAGTVLKTEQVKAVADAGGRFALSPVYDPEILEVAEKYNLLGVPGAASPKEISDAHRGGAKLVKVFPAGVLGGPDFLRAVRGPFPHIPLVPTSGPRAENIKEYMSAGAVAVGVGKDVFPNGFTLESAEMSAVRVKNAMIEYR</sequence>
<comment type="caution">
    <text evidence="6">The sequence shown here is derived from an EMBL/GenBank/DDBJ whole genome shotgun (WGS) entry which is preliminary data.</text>
</comment>
<dbReference type="Gene3D" id="3.20.20.70">
    <property type="entry name" value="Aldolase class I"/>
    <property type="match status" value="1"/>
</dbReference>
<dbReference type="CDD" id="cd00452">
    <property type="entry name" value="KDPG_aldolase"/>
    <property type="match status" value="1"/>
</dbReference>
<feature type="non-terminal residue" evidence="6">
    <location>
        <position position="213"/>
    </location>
</feature>
<dbReference type="Proteomes" id="UP000777784">
    <property type="component" value="Unassembled WGS sequence"/>
</dbReference>
<keyword evidence="4" id="KW-0456">Lyase</keyword>
<dbReference type="EMBL" id="JAHJDP010000091">
    <property type="protein sequence ID" value="MBU2692407.1"/>
    <property type="molecule type" value="Genomic_DNA"/>
</dbReference>
<protein>
    <submittedName>
        <fullName evidence="6">Bifunctional 4-hydroxy-2-oxoglutarate aldolase/2-dehydro-3-deoxy-phosphogluconate aldolase</fullName>
    </submittedName>
</protein>
<dbReference type="AlphaFoldDB" id="A0A948W4N1"/>
<dbReference type="NCBIfam" id="TIGR01182">
    <property type="entry name" value="eda"/>
    <property type="match status" value="1"/>
</dbReference>
<evidence type="ECO:0000256" key="3">
    <source>
        <dbReference type="ARBA" id="ARBA00011233"/>
    </source>
</evidence>
<comment type="pathway">
    <text evidence="1">Carbohydrate acid metabolism.</text>
</comment>
<name>A0A948W4N1_UNCEI</name>
<gene>
    <name evidence="6" type="ORF">KJ970_15900</name>
</gene>
<evidence type="ECO:0000313" key="6">
    <source>
        <dbReference type="EMBL" id="MBU2692407.1"/>
    </source>
</evidence>
<dbReference type="InterPro" id="IPR000887">
    <property type="entry name" value="Aldlse_KDPG_KHG"/>
</dbReference>
<reference evidence="6" key="1">
    <citation type="submission" date="2021-05" db="EMBL/GenBank/DDBJ databases">
        <title>Energy efficiency and biological interactions define the core microbiome of deep oligotrophic groundwater.</title>
        <authorList>
            <person name="Mehrshad M."/>
            <person name="Lopez-Fernandez M."/>
            <person name="Bell E."/>
            <person name="Bernier-Latmani R."/>
            <person name="Bertilsson S."/>
            <person name="Dopson M."/>
        </authorList>
    </citation>
    <scope>NUCLEOTIDE SEQUENCE</scope>
    <source>
        <strain evidence="6">Modern_marine.mb.64</strain>
    </source>
</reference>
<proteinExistence type="inferred from homology"/>
<comment type="similarity">
    <text evidence="2">Belongs to the KHG/KDPG aldolase family.</text>
</comment>
<dbReference type="PANTHER" id="PTHR30246">
    <property type="entry name" value="2-KETO-3-DEOXY-6-PHOSPHOGLUCONATE ALDOLASE"/>
    <property type="match status" value="1"/>
</dbReference>
<organism evidence="6 7">
    <name type="scientific">Eiseniibacteriota bacterium</name>
    <dbReference type="NCBI Taxonomy" id="2212470"/>
    <lineage>
        <taxon>Bacteria</taxon>
        <taxon>Candidatus Eiseniibacteriota</taxon>
    </lineage>
</organism>
<evidence type="ECO:0000256" key="2">
    <source>
        <dbReference type="ARBA" id="ARBA00006906"/>
    </source>
</evidence>
<dbReference type="PANTHER" id="PTHR30246:SF1">
    <property type="entry name" value="2-DEHYDRO-3-DEOXY-6-PHOSPHOGALACTONATE ALDOLASE-RELATED"/>
    <property type="match status" value="1"/>
</dbReference>
<evidence type="ECO:0000256" key="1">
    <source>
        <dbReference type="ARBA" id="ARBA00004761"/>
    </source>
</evidence>
<dbReference type="GO" id="GO:0016829">
    <property type="term" value="F:lyase activity"/>
    <property type="evidence" value="ECO:0007669"/>
    <property type="project" value="UniProtKB-KW"/>
</dbReference>
<dbReference type="Pfam" id="PF01081">
    <property type="entry name" value="Aldolase"/>
    <property type="match status" value="1"/>
</dbReference>
<comment type="subunit">
    <text evidence="3">Homotrimer.</text>
</comment>
<evidence type="ECO:0000256" key="5">
    <source>
        <dbReference type="ARBA" id="ARBA00023277"/>
    </source>
</evidence>
<accession>A0A948W4N1</accession>
<evidence type="ECO:0000256" key="4">
    <source>
        <dbReference type="ARBA" id="ARBA00023239"/>
    </source>
</evidence>
<keyword evidence="5" id="KW-0119">Carbohydrate metabolism</keyword>
<dbReference type="SUPFAM" id="SSF51569">
    <property type="entry name" value="Aldolase"/>
    <property type="match status" value="1"/>
</dbReference>
<dbReference type="InterPro" id="IPR013785">
    <property type="entry name" value="Aldolase_TIM"/>
</dbReference>
<evidence type="ECO:0000313" key="7">
    <source>
        <dbReference type="Proteomes" id="UP000777784"/>
    </source>
</evidence>